<name>W1NWK8_AMBTC</name>
<proteinExistence type="predicted"/>
<dbReference type="Gramene" id="ERN02027">
    <property type="protein sequence ID" value="ERN02027"/>
    <property type="gene ID" value="AMTR_s00045p00111040"/>
</dbReference>
<gene>
    <name evidence="1" type="ORF">AMTR_s00045p00111040</name>
</gene>
<sequence>MTACVLPKQLDTEEACSAPFQVNDPRSVGVTLRQSGGMRLKAMLARGSASGCLFSNTLRRLVMIEDMSDVEETTFHLKLSTMLEVQGLEEMDAHRGDVLVM</sequence>
<accession>W1NWK8</accession>
<dbReference type="EMBL" id="KI394661">
    <property type="protein sequence ID" value="ERN02027.1"/>
    <property type="molecule type" value="Genomic_DNA"/>
</dbReference>
<organism evidence="1 2">
    <name type="scientific">Amborella trichopoda</name>
    <dbReference type="NCBI Taxonomy" id="13333"/>
    <lineage>
        <taxon>Eukaryota</taxon>
        <taxon>Viridiplantae</taxon>
        <taxon>Streptophyta</taxon>
        <taxon>Embryophyta</taxon>
        <taxon>Tracheophyta</taxon>
        <taxon>Spermatophyta</taxon>
        <taxon>Magnoliopsida</taxon>
        <taxon>Amborellales</taxon>
        <taxon>Amborellaceae</taxon>
        <taxon>Amborella</taxon>
    </lineage>
</organism>
<protein>
    <submittedName>
        <fullName evidence="1">Uncharacterized protein</fullName>
    </submittedName>
</protein>
<evidence type="ECO:0000313" key="1">
    <source>
        <dbReference type="EMBL" id="ERN02027.1"/>
    </source>
</evidence>
<keyword evidence="2" id="KW-1185">Reference proteome</keyword>
<dbReference type="Proteomes" id="UP000017836">
    <property type="component" value="Unassembled WGS sequence"/>
</dbReference>
<evidence type="ECO:0000313" key="2">
    <source>
        <dbReference type="Proteomes" id="UP000017836"/>
    </source>
</evidence>
<dbReference type="AlphaFoldDB" id="W1NWK8"/>
<dbReference type="HOGENOM" id="CLU_2295480_0_0_1"/>
<reference evidence="2" key="1">
    <citation type="journal article" date="2013" name="Science">
        <title>The Amborella genome and the evolution of flowering plants.</title>
        <authorList>
            <consortium name="Amborella Genome Project"/>
        </authorList>
    </citation>
    <scope>NUCLEOTIDE SEQUENCE [LARGE SCALE GENOMIC DNA]</scope>
</reference>